<keyword evidence="1" id="KW-1133">Transmembrane helix</keyword>
<evidence type="ECO:0000313" key="5">
    <source>
        <dbReference type="Proteomes" id="UP000576082"/>
    </source>
</evidence>
<gene>
    <name evidence="4" type="ORF">HHU12_06725</name>
</gene>
<evidence type="ECO:0000256" key="1">
    <source>
        <dbReference type="SAM" id="Phobius"/>
    </source>
</evidence>
<comment type="caution">
    <text evidence="4">The sequence shown here is derived from an EMBL/GenBank/DDBJ whole genome shotgun (WGS) entry which is preliminary data.</text>
</comment>
<feature type="transmembrane region" description="Helical" evidence="1">
    <location>
        <begin position="656"/>
        <end position="678"/>
    </location>
</feature>
<dbReference type="Gene3D" id="2.60.40.10">
    <property type="entry name" value="Immunoglobulins"/>
    <property type="match status" value="1"/>
</dbReference>
<dbReference type="AlphaFoldDB" id="A0A7X9P1N4"/>
<keyword evidence="1" id="KW-0812">Transmembrane</keyword>
<reference evidence="4 5" key="1">
    <citation type="submission" date="2020-04" db="EMBL/GenBank/DDBJ databases">
        <title>Flammeovirga sp. SR4, a novel species isolated from seawater.</title>
        <authorList>
            <person name="Wang X."/>
        </authorList>
    </citation>
    <scope>NUCLEOTIDE SEQUENCE [LARGE SCALE GENOMIC DNA]</scope>
    <source>
        <strain evidence="4 5">ATCC 23126</strain>
    </source>
</reference>
<organism evidence="4 5">
    <name type="scientific">Flammeovirga aprica JL-4</name>
    <dbReference type="NCBI Taxonomy" id="694437"/>
    <lineage>
        <taxon>Bacteria</taxon>
        <taxon>Pseudomonadati</taxon>
        <taxon>Bacteroidota</taxon>
        <taxon>Cytophagia</taxon>
        <taxon>Cytophagales</taxon>
        <taxon>Flammeovirgaceae</taxon>
        <taxon>Flammeovirga</taxon>
    </lineage>
</organism>
<evidence type="ECO:0008006" key="6">
    <source>
        <dbReference type="Google" id="ProtNLM"/>
    </source>
</evidence>
<dbReference type="RefSeq" id="WP_169655988.1">
    <property type="nucleotide sequence ID" value="NZ_JABANE010000013.1"/>
</dbReference>
<evidence type="ECO:0000259" key="2">
    <source>
        <dbReference type="Pfam" id="PF07584"/>
    </source>
</evidence>
<sequence>MNFVNPVFLYALPLVAVPLIIHLFNFQRSSEVKFTNVAFLQTVKEMSNAQDRLKKILVMIARMAFILLAILTFARPYIPKEDGSTLLKGDTGKISIYIDNSFSMQSERNGKTLLDAGKDIGRNIPGIFPVGYNYQIIDNRFTGSSRYFKNQDRTEEEIISLTYSNFTRGLDEINTFSQDAFVREKMGDNKQIFIISDFQKSTNQEFEQFDFDTSTTYHLIPLQADKTENLRIDSVWLEKPFLKEKENNKLFVKVSNLGKGEVKDRDLKLYIEDVQSSNANISLEENETKTIEMAFAISNAGSKRCRVSIDDYPVDFDNDHYFILNVSPNINIAIISDNPRKYLSTVYKSEPFLNATSFRSNSIDYSATNGADLLILDYVESINESLNEVITNAIRNGTNIAVFPPPNMDIDSYSAAFGVLISKNNISASSQFIGTTPPPKKDPFFANVFEKRIKNMSMPEGISNYQWNGRGVHTLLSYKNSQSFLSVQENALQNIYFSSVPLDPKYSNFGKHALFVPVMYRMAILSKTQSDQLSFNFGEKNIRIRLDGLQKGSMYKLQKGELEIIPTQKVNADILTLKLPNEDMEAGCYAIKSTENDAIIGYIAFNYDILESKLESYSTDALQEKFKDIKNVKLYSNIKADTFKQVFLEDNVAQPLWRIFLLLALFFLSIEMGILRFWK</sequence>
<dbReference type="Pfam" id="PF07584">
    <property type="entry name" value="BatA"/>
    <property type="match status" value="1"/>
</dbReference>
<dbReference type="InterPro" id="IPR013783">
    <property type="entry name" value="Ig-like_fold"/>
</dbReference>
<dbReference type="EMBL" id="JABANE010000013">
    <property type="protein sequence ID" value="NME67655.1"/>
    <property type="molecule type" value="Genomic_DNA"/>
</dbReference>
<dbReference type="InterPro" id="IPR024163">
    <property type="entry name" value="Aerotolerance_reg_N"/>
</dbReference>
<proteinExistence type="predicted"/>
<evidence type="ECO:0000313" key="4">
    <source>
        <dbReference type="EMBL" id="NME67655.1"/>
    </source>
</evidence>
<name>A0A7X9P1N4_9BACT</name>
<dbReference type="Proteomes" id="UP000576082">
    <property type="component" value="Unassembled WGS sequence"/>
</dbReference>
<protein>
    <recommendedName>
        <fullName evidence="6">Aerotolerance regulator N-terminal domain-containing protein</fullName>
    </recommendedName>
</protein>
<dbReference type="InterPro" id="IPR011635">
    <property type="entry name" value="CARDB"/>
</dbReference>
<dbReference type="NCBIfam" id="TIGR02226">
    <property type="entry name" value="two_anch"/>
    <property type="match status" value="1"/>
</dbReference>
<feature type="domain" description="CARDB" evidence="3">
    <location>
        <begin position="242"/>
        <end position="311"/>
    </location>
</feature>
<feature type="domain" description="Aerotolerance regulator N-terminal" evidence="2">
    <location>
        <begin position="1"/>
        <end position="76"/>
    </location>
</feature>
<keyword evidence="1" id="KW-0472">Membrane</keyword>
<accession>A0A7X9P1N4</accession>
<feature type="transmembrane region" description="Helical" evidence="1">
    <location>
        <begin position="56"/>
        <end position="78"/>
    </location>
</feature>
<evidence type="ECO:0000259" key="3">
    <source>
        <dbReference type="Pfam" id="PF07705"/>
    </source>
</evidence>
<keyword evidence="5" id="KW-1185">Reference proteome</keyword>
<dbReference type="Pfam" id="PF07705">
    <property type="entry name" value="CARDB"/>
    <property type="match status" value="1"/>
</dbReference>
<feature type="transmembrane region" description="Helical" evidence="1">
    <location>
        <begin position="6"/>
        <end position="24"/>
    </location>
</feature>
<dbReference type="PANTHER" id="PTHR37464">
    <property type="entry name" value="BLL2463 PROTEIN"/>
    <property type="match status" value="1"/>
</dbReference>
<dbReference type="InterPro" id="IPR011933">
    <property type="entry name" value="Double_TM_dom"/>
</dbReference>
<dbReference type="PANTHER" id="PTHR37464:SF1">
    <property type="entry name" value="BLL2463 PROTEIN"/>
    <property type="match status" value="1"/>
</dbReference>